<dbReference type="EMBL" id="CM046391">
    <property type="protein sequence ID" value="KAI8559570.1"/>
    <property type="molecule type" value="Genomic_DNA"/>
</dbReference>
<keyword evidence="2" id="KW-1185">Reference proteome</keyword>
<name>A0ACC0P256_RHOML</name>
<reference evidence="1" key="1">
    <citation type="submission" date="2022-02" db="EMBL/GenBank/DDBJ databases">
        <title>Plant Genome Project.</title>
        <authorList>
            <person name="Zhang R.-G."/>
        </authorList>
    </citation>
    <scope>NUCLEOTIDE SEQUENCE</scope>
    <source>
        <strain evidence="1">AT1</strain>
    </source>
</reference>
<protein>
    <submittedName>
        <fullName evidence="1">Uncharacterized protein</fullName>
    </submittedName>
</protein>
<accession>A0ACC0P256</accession>
<proteinExistence type="predicted"/>
<comment type="caution">
    <text evidence="1">The sequence shown here is derived from an EMBL/GenBank/DDBJ whole genome shotgun (WGS) entry which is preliminary data.</text>
</comment>
<dbReference type="Proteomes" id="UP001062846">
    <property type="component" value="Chromosome 4"/>
</dbReference>
<evidence type="ECO:0000313" key="1">
    <source>
        <dbReference type="EMBL" id="KAI8559570.1"/>
    </source>
</evidence>
<organism evidence="1 2">
    <name type="scientific">Rhododendron molle</name>
    <name type="common">Chinese azalea</name>
    <name type="synonym">Azalea mollis</name>
    <dbReference type="NCBI Taxonomy" id="49168"/>
    <lineage>
        <taxon>Eukaryota</taxon>
        <taxon>Viridiplantae</taxon>
        <taxon>Streptophyta</taxon>
        <taxon>Embryophyta</taxon>
        <taxon>Tracheophyta</taxon>
        <taxon>Spermatophyta</taxon>
        <taxon>Magnoliopsida</taxon>
        <taxon>eudicotyledons</taxon>
        <taxon>Gunneridae</taxon>
        <taxon>Pentapetalae</taxon>
        <taxon>asterids</taxon>
        <taxon>Ericales</taxon>
        <taxon>Ericaceae</taxon>
        <taxon>Ericoideae</taxon>
        <taxon>Rhodoreae</taxon>
        <taxon>Rhododendron</taxon>
    </lineage>
</organism>
<gene>
    <name evidence="1" type="ORF">RHMOL_Rhmol04G0184900</name>
</gene>
<evidence type="ECO:0000313" key="2">
    <source>
        <dbReference type="Proteomes" id="UP001062846"/>
    </source>
</evidence>
<sequence length="250" mass="28499">MMIQDQEIPKSDHFRYLGLIISIDEEITDDVTHRIQVGWLKWRSATGVLCDKRVPTKLKGKFYETAIRPAMLYGTKYWPIKKQKVRKMSVAEMRMLRWMCGKTRQDRIRNETIREMVGVAPIKEKLRENKLRWFGHVYRRLGDAVVRKTDMIAFSSNVSRDGGWSGSPDPGPKRPGRWCGRWLVEVWQDLLLLGAGTVSITLVGMLVSFLPSLIYIGNDRICLMARRLDGGAGMGDDAYSVLCYGGLDAG</sequence>